<keyword evidence="2" id="KW-1133">Transmembrane helix</keyword>
<dbReference type="EMBL" id="BSDX01000001">
    <property type="protein sequence ID" value="GLI52403.1"/>
    <property type="molecule type" value="Genomic_DNA"/>
</dbReference>
<feature type="transmembrane region" description="Helical" evidence="2">
    <location>
        <begin position="128"/>
        <end position="148"/>
    </location>
</feature>
<feature type="coiled-coil region" evidence="1">
    <location>
        <begin position="53"/>
        <end position="80"/>
    </location>
</feature>
<sequence length="161" mass="18454">MYQKNKNPEIKVRFTQMRGTNNIIKIESDGKTPETAVNTLNETVNLINSALFKDKLHKEIKEATIRLKFINKALEDINKKSGIIYDPSRVTDLMTEKERIEKWLQNPQIIYPSTEISVSNKPVKPKPILNITVGIVSGLFIGIFVALLKDSLRERKIKQSF</sequence>
<accession>A0A9W6GC20</accession>
<protein>
    <recommendedName>
        <fullName evidence="5">Tyrosine kinase G-rich domain-containing protein</fullName>
    </recommendedName>
</protein>
<evidence type="ECO:0000313" key="3">
    <source>
        <dbReference type="EMBL" id="GLI52403.1"/>
    </source>
</evidence>
<organism evidence="3 4">
    <name type="scientific">Thermodesulfovibrio yellowstonii</name>
    <dbReference type="NCBI Taxonomy" id="28262"/>
    <lineage>
        <taxon>Bacteria</taxon>
        <taxon>Pseudomonadati</taxon>
        <taxon>Nitrospirota</taxon>
        <taxon>Thermodesulfovibrionia</taxon>
        <taxon>Thermodesulfovibrionales</taxon>
        <taxon>Thermodesulfovibrionaceae</taxon>
        <taxon>Thermodesulfovibrio</taxon>
    </lineage>
</organism>
<name>A0A9W6GC20_9BACT</name>
<gene>
    <name evidence="3" type="ORF">TISLANDTSLP1_00960</name>
</gene>
<dbReference type="Proteomes" id="UP001144297">
    <property type="component" value="Unassembled WGS sequence"/>
</dbReference>
<keyword evidence="2" id="KW-0812">Transmembrane</keyword>
<reference evidence="3" key="1">
    <citation type="submission" date="2022-12" db="EMBL/GenBank/DDBJ databases">
        <title>Reference genome sequencing for broad-spectrum identification of bacterial and archaeal isolates by mass spectrometry.</title>
        <authorList>
            <person name="Sekiguchi Y."/>
            <person name="Tourlousse D.M."/>
        </authorList>
    </citation>
    <scope>NUCLEOTIDE SEQUENCE</scope>
    <source>
        <strain evidence="3">TSL-P1</strain>
    </source>
</reference>
<keyword evidence="2" id="KW-0472">Membrane</keyword>
<evidence type="ECO:0000256" key="2">
    <source>
        <dbReference type="SAM" id="Phobius"/>
    </source>
</evidence>
<evidence type="ECO:0000313" key="4">
    <source>
        <dbReference type="Proteomes" id="UP001144297"/>
    </source>
</evidence>
<evidence type="ECO:0008006" key="5">
    <source>
        <dbReference type="Google" id="ProtNLM"/>
    </source>
</evidence>
<evidence type="ECO:0000256" key="1">
    <source>
        <dbReference type="SAM" id="Coils"/>
    </source>
</evidence>
<comment type="caution">
    <text evidence="3">The sequence shown here is derived from an EMBL/GenBank/DDBJ whole genome shotgun (WGS) entry which is preliminary data.</text>
</comment>
<dbReference type="AlphaFoldDB" id="A0A9W6GC20"/>
<keyword evidence="1" id="KW-0175">Coiled coil</keyword>
<keyword evidence="4" id="KW-1185">Reference proteome</keyword>
<proteinExistence type="predicted"/>